<name>A0A6N0NTZ5_9CREN</name>
<protein>
    <submittedName>
        <fullName evidence="1">H/ACA RNA-protein complex protein Gar1</fullName>
    </submittedName>
</protein>
<evidence type="ECO:0000313" key="2">
    <source>
        <dbReference type="Proteomes" id="UP000509301"/>
    </source>
</evidence>
<dbReference type="Proteomes" id="UP000509301">
    <property type="component" value="Chromosome"/>
</dbReference>
<dbReference type="SUPFAM" id="SSF50447">
    <property type="entry name" value="Translation proteins"/>
    <property type="match status" value="1"/>
</dbReference>
<accession>A0A6N0NTZ5</accession>
<proteinExistence type="predicted"/>
<organism evidence="1 2">
    <name type="scientific">Metallosphaera tengchongensis</name>
    <dbReference type="NCBI Taxonomy" id="1532350"/>
    <lineage>
        <taxon>Archaea</taxon>
        <taxon>Thermoproteota</taxon>
        <taxon>Thermoprotei</taxon>
        <taxon>Sulfolobales</taxon>
        <taxon>Sulfolobaceae</taxon>
        <taxon>Metallosphaera</taxon>
    </lineage>
</organism>
<reference evidence="1 2" key="1">
    <citation type="submission" date="2020-02" db="EMBL/GenBank/DDBJ databases">
        <title>Comparative genome analysis reveals the metabolism and evolution of the thermophilic archaeal genus Metallosphaera.</title>
        <authorList>
            <person name="Jiang C."/>
        </authorList>
    </citation>
    <scope>NUCLEOTIDE SEQUENCE [LARGE SCALE GENOMIC DNA]</scope>
    <source>
        <strain evidence="1 2">Ric-A</strain>
    </source>
</reference>
<dbReference type="GeneID" id="55640736"/>
<dbReference type="InterPro" id="IPR009000">
    <property type="entry name" value="Transl_B-barrel_sf"/>
</dbReference>
<keyword evidence="2" id="KW-1185">Reference proteome</keyword>
<dbReference type="AlphaFoldDB" id="A0A6N0NTZ5"/>
<gene>
    <name evidence="1" type="ORF">GWK48_02275</name>
</gene>
<dbReference type="KEGG" id="mten:GWK48_02275"/>
<dbReference type="RefSeq" id="WP_246263877.1">
    <property type="nucleotide sequence ID" value="NZ_CP049074.1"/>
</dbReference>
<dbReference type="Gene3D" id="2.40.10.230">
    <property type="entry name" value="Probable tRNA pseudouridine synthase domain"/>
    <property type="match status" value="1"/>
</dbReference>
<sequence length="81" mass="9161">MGSIKSVVLKDKWLIEANPSIDYSKKDPSGLVVLDSSKNRVGKVLDVIGNQRRPYLLVEPLQDQVPKGQLLLEMPFKKSRR</sequence>
<dbReference type="InterPro" id="IPR038664">
    <property type="entry name" value="Gar1/Naf1_Cbf5-bd_sf"/>
</dbReference>
<dbReference type="EMBL" id="CP049074">
    <property type="protein sequence ID" value="QKQ99372.1"/>
    <property type="molecule type" value="Genomic_DNA"/>
</dbReference>
<evidence type="ECO:0000313" key="1">
    <source>
        <dbReference type="EMBL" id="QKQ99372.1"/>
    </source>
</evidence>